<proteinExistence type="predicted"/>
<accession>A0A158J0G4</accession>
<sequence>MPRKVAQGRCEPIVIRRCSAGSGRSAVAQTSSTILWSSSTLLMDGASPDGKLDDRRRCPRTRQEVRKGKLAKCICLRRRHAESYIARRADVRPAFEEVQRVGRSNPSYCLTHCRAKASNHNFSLSLICLTLNKLKKPLRGLDCSITSVCAHLPNTKKRYSLSTSPDIETQGVPPCAAHEPKSC</sequence>
<gene>
    <name evidence="2" type="ORF">AWB69_06973</name>
</gene>
<reference evidence="2 3" key="1">
    <citation type="submission" date="2016-01" db="EMBL/GenBank/DDBJ databases">
        <authorList>
            <person name="Oliw E.H."/>
        </authorList>
    </citation>
    <scope>NUCLEOTIDE SEQUENCE [LARGE SCALE GENOMIC DNA]</scope>
    <source>
        <strain evidence="2">LMG 27134</strain>
    </source>
</reference>
<organism evidence="2 3">
    <name type="scientific">Caballeronia udeis</name>
    <dbReference type="NCBI Taxonomy" id="1232866"/>
    <lineage>
        <taxon>Bacteria</taxon>
        <taxon>Pseudomonadati</taxon>
        <taxon>Pseudomonadota</taxon>
        <taxon>Betaproteobacteria</taxon>
        <taxon>Burkholderiales</taxon>
        <taxon>Burkholderiaceae</taxon>
        <taxon>Caballeronia</taxon>
    </lineage>
</organism>
<evidence type="ECO:0000313" key="2">
    <source>
        <dbReference type="EMBL" id="SAL62432.1"/>
    </source>
</evidence>
<protein>
    <submittedName>
        <fullName evidence="2">Uncharacterized protein</fullName>
    </submittedName>
</protein>
<evidence type="ECO:0000313" key="3">
    <source>
        <dbReference type="Proteomes" id="UP000054683"/>
    </source>
</evidence>
<dbReference type="Proteomes" id="UP000054683">
    <property type="component" value="Unassembled WGS sequence"/>
</dbReference>
<dbReference type="EMBL" id="FCOK02000067">
    <property type="protein sequence ID" value="SAL62432.1"/>
    <property type="molecule type" value="Genomic_DNA"/>
</dbReference>
<dbReference type="AlphaFoldDB" id="A0A158J0G4"/>
<feature type="region of interest" description="Disordered" evidence="1">
    <location>
        <begin position="161"/>
        <end position="183"/>
    </location>
</feature>
<name>A0A158J0G4_9BURK</name>
<evidence type="ECO:0000256" key="1">
    <source>
        <dbReference type="SAM" id="MobiDB-lite"/>
    </source>
</evidence>